<dbReference type="PROSITE" id="PS51755">
    <property type="entry name" value="OMPR_PHOB"/>
    <property type="match status" value="1"/>
</dbReference>
<dbReference type="PANTHER" id="PTHR48111">
    <property type="entry name" value="REGULATOR OF RPOS"/>
    <property type="match status" value="1"/>
</dbReference>
<evidence type="ECO:0000313" key="10">
    <source>
        <dbReference type="EMBL" id="MBO8427722.1"/>
    </source>
</evidence>
<dbReference type="InterPro" id="IPR001867">
    <property type="entry name" value="OmpR/PhoB-type_DNA-bd"/>
</dbReference>
<dbReference type="PROSITE" id="PS50110">
    <property type="entry name" value="RESPONSE_REGULATORY"/>
    <property type="match status" value="1"/>
</dbReference>
<evidence type="ECO:0000256" key="3">
    <source>
        <dbReference type="ARBA" id="ARBA00023015"/>
    </source>
</evidence>
<dbReference type="Gene3D" id="1.10.10.10">
    <property type="entry name" value="Winged helix-like DNA-binding domain superfamily/Winged helix DNA-binding domain"/>
    <property type="match status" value="1"/>
</dbReference>
<keyword evidence="2" id="KW-0902">Two-component regulatory system</keyword>
<evidence type="ECO:0000313" key="11">
    <source>
        <dbReference type="Proteomes" id="UP000823613"/>
    </source>
</evidence>
<comment type="caution">
    <text evidence="10">The sequence shown here is derived from an EMBL/GenBank/DDBJ whole genome shotgun (WGS) entry which is preliminary data.</text>
</comment>
<dbReference type="AlphaFoldDB" id="A0A9D9DIZ2"/>
<dbReference type="InterPro" id="IPR039420">
    <property type="entry name" value="WalR-like"/>
</dbReference>
<keyword evidence="4 7" id="KW-0238">DNA-binding</keyword>
<dbReference type="EMBL" id="JADIMY010000082">
    <property type="protein sequence ID" value="MBO8427722.1"/>
    <property type="molecule type" value="Genomic_DNA"/>
</dbReference>
<dbReference type="Pfam" id="PF00072">
    <property type="entry name" value="Response_reg"/>
    <property type="match status" value="1"/>
</dbReference>
<evidence type="ECO:0000256" key="4">
    <source>
        <dbReference type="ARBA" id="ARBA00023125"/>
    </source>
</evidence>
<evidence type="ECO:0000256" key="5">
    <source>
        <dbReference type="ARBA" id="ARBA00023163"/>
    </source>
</evidence>
<dbReference type="PANTHER" id="PTHR48111:SF1">
    <property type="entry name" value="TWO-COMPONENT RESPONSE REGULATOR ORR33"/>
    <property type="match status" value="1"/>
</dbReference>
<dbReference type="Proteomes" id="UP000823613">
    <property type="component" value="Unassembled WGS sequence"/>
</dbReference>
<dbReference type="InterPro" id="IPR001789">
    <property type="entry name" value="Sig_transdc_resp-reg_receiver"/>
</dbReference>
<keyword evidence="5" id="KW-0804">Transcription</keyword>
<dbReference type="InterPro" id="IPR036388">
    <property type="entry name" value="WH-like_DNA-bd_sf"/>
</dbReference>
<gene>
    <name evidence="10" type="ORF">IAC58_04120</name>
</gene>
<keyword evidence="1" id="KW-0597">Phosphoprotein</keyword>
<organism evidence="10 11">
    <name type="scientific">Candidatus Onthovivens merdipullorum</name>
    <dbReference type="NCBI Taxonomy" id="2840889"/>
    <lineage>
        <taxon>Bacteria</taxon>
        <taxon>Bacillati</taxon>
        <taxon>Bacillota</taxon>
        <taxon>Bacilli</taxon>
        <taxon>Bacillales</taxon>
        <taxon>Candidatus Onthovivens</taxon>
    </lineage>
</organism>
<feature type="domain" description="OmpR/PhoB-type" evidence="9">
    <location>
        <begin position="125"/>
        <end position="223"/>
    </location>
</feature>
<evidence type="ECO:0000259" key="9">
    <source>
        <dbReference type="PROSITE" id="PS51755"/>
    </source>
</evidence>
<evidence type="ECO:0000256" key="2">
    <source>
        <dbReference type="ARBA" id="ARBA00023012"/>
    </source>
</evidence>
<evidence type="ECO:0000259" key="8">
    <source>
        <dbReference type="PROSITE" id="PS50110"/>
    </source>
</evidence>
<protein>
    <submittedName>
        <fullName evidence="10">Response regulator transcription factor</fullName>
    </submittedName>
</protein>
<dbReference type="CDD" id="cd00383">
    <property type="entry name" value="trans_reg_C"/>
    <property type="match status" value="1"/>
</dbReference>
<feature type="domain" description="Response regulatory" evidence="8">
    <location>
        <begin position="3"/>
        <end position="117"/>
    </location>
</feature>
<dbReference type="Pfam" id="PF00486">
    <property type="entry name" value="Trans_reg_C"/>
    <property type="match status" value="1"/>
</dbReference>
<evidence type="ECO:0000256" key="1">
    <source>
        <dbReference type="ARBA" id="ARBA00022553"/>
    </source>
</evidence>
<accession>A0A9D9DIZ2</accession>
<evidence type="ECO:0000256" key="6">
    <source>
        <dbReference type="PROSITE-ProRule" id="PRU00169"/>
    </source>
</evidence>
<name>A0A9D9DIZ2_9BACL</name>
<dbReference type="GO" id="GO:0006355">
    <property type="term" value="P:regulation of DNA-templated transcription"/>
    <property type="evidence" value="ECO:0007669"/>
    <property type="project" value="InterPro"/>
</dbReference>
<feature type="DNA-binding region" description="OmpR/PhoB-type" evidence="7">
    <location>
        <begin position="125"/>
        <end position="223"/>
    </location>
</feature>
<dbReference type="Gene3D" id="3.40.50.2300">
    <property type="match status" value="1"/>
</dbReference>
<dbReference type="GO" id="GO:0005829">
    <property type="term" value="C:cytosol"/>
    <property type="evidence" value="ECO:0007669"/>
    <property type="project" value="TreeGrafter"/>
</dbReference>
<dbReference type="SUPFAM" id="SSF52172">
    <property type="entry name" value="CheY-like"/>
    <property type="match status" value="1"/>
</dbReference>
<dbReference type="InterPro" id="IPR011006">
    <property type="entry name" value="CheY-like_superfamily"/>
</dbReference>
<comment type="caution">
    <text evidence="6">Lacks conserved residue(s) required for the propagation of feature annotation.</text>
</comment>
<reference evidence="10" key="2">
    <citation type="journal article" date="2021" name="PeerJ">
        <title>Extensive microbial diversity within the chicken gut microbiome revealed by metagenomics and culture.</title>
        <authorList>
            <person name="Gilroy R."/>
            <person name="Ravi A."/>
            <person name="Getino M."/>
            <person name="Pursley I."/>
            <person name="Horton D.L."/>
            <person name="Alikhan N.F."/>
            <person name="Baker D."/>
            <person name="Gharbi K."/>
            <person name="Hall N."/>
            <person name="Watson M."/>
            <person name="Adriaenssens E.M."/>
            <person name="Foster-Nyarko E."/>
            <person name="Jarju S."/>
            <person name="Secka A."/>
            <person name="Antonio M."/>
            <person name="Oren A."/>
            <person name="Chaudhuri R.R."/>
            <person name="La Ragione R."/>
            <person name="Hildebrand F."/>
            <person name="Pallen M.J."/>
        </authorList>
    </citation>
    <scope>NUCLEOTIDE SEQUENCE</scope>
    <source>
        <strain evidence="10">11159</strain>
    </source>
</reference>
<dbReference type="GO" id="GO:0000976">
    <property type="term" value="F:transcription cis-regulatory region binding"/>
    <property type="evidence" value="ECO:0007669"/>
    <property type="project" value="TreeGrafter"/>
</dbReference>
<dbReference type="SMART" id="SM00448">
    <property type="entry name" value="REC"/>
    <property type="match status" value="1"/>
</dbReference>
<proteinExistence type="predicted"/>
<evidence type="ECO:0000256" key="7">
    <source>
        <dbReference type="PROSITE-ProRule" id="PRU01091"/>
    </source>
</evidence>
<dbReference type="GO" id="GO:0032993">
    <property type="term" value="C:protein-DNA complex"/>
    <property type="evidence" value="ECO:0007669"/>
    <property type="project" value="TreeGrafter"/>
</dbReference>
<keyword evidence="3" id="KW-0805">Transcription regulation</keyword>
<dbReference type="SMART" id="SM00862">
    <property type="entry name" value="Trans_reg_C"/>
    <property type="match status" value="1"/>
</dbReference>
<dbReference type="GO" id="GO:0000156">
    <property type="term" value="F:phosphorelay response regulator activity"/>
    <property type="evidence" value="ECO:0007669"/>
    <property type="project" value="TreeGrafter"/>
</dbReference>
<reference evidence="10" key="1">
    <citation type="submission" date="2020-10" db="EMBL/GenBank/DDBJ databases">
        <authorList>
            <person name="Gilroy R."/>
        </authorList>
    </citation>
    <scope>NUCLEOTIDE SEQUENCE</scope>
    <source>
        <strain evidence="10">11159</strain>
    </source>
</reference>
<sequence>MRTILLVDKDKDTAKDLKTFLLEYEYNVIVAKDEIEARAVLVREMVDLIIISISAKNSFGLDIIANFRSINSDVPIIIITNRNDIESKIIAFNSGANDLIVRPYNNYELIARISNQLRYNKKVINQVFVNGDLTIDYNRRVVYMQNHEVHLTNLEFKILSLLAQNLDHVLTYDYIIETIWGKGGQDYNGLRVFMSGIRKKLKTGKRISRVIRTQVNIGYRMKKLSK</sequence>